<protein>
    <submittedName>
        <fullName evidence="1">Uncharacterized protein</fullName>
    </submittedName>
</protein>
<organism evidence="1 2">
    <name type="scientific">Rhizobium laguerreae</name>
    <dbReference type="NCBI Taxonomy" id="1076926"/>
    <lineage>
        <taxon>Bacteria</taxon>
        <taxon>Pseudomonadati</taxon>
        <taxon>Pseudomonadota</taxon>
        <taxon>Alphaproteobacteria</taxon>
        <taxon>Hyphomicrobiales</taxon>
        <taxon>Rhizobiaceae</taxon>
        <taxon>Rhizobium/Agrobacterium group</taxon>
        <taxon>Rhizobium</taxon>
    </lineage>
</organism>
<comment type="caution">
    <text evidence="1">The sequence shown here is derived from an EMBL/GenBank/DDBJ whole genome shotgun (WGS) entry which is preliminary data.</text>
</comment>
<gene>
    <name evidence="1" type="ORF">GR206_32580</name>
</gene>
<name>A0A6N9ZQ97_9HYPH</name>
<dbReference type="Proteomes" id="UP000468864">
    <property type="component" value="Unassembled WGS sequence"/>
</dbReference>
<dbReference type="AlphaFoldDB" id="A0A6N9ZQ97"/>
<evidence type="ECO:0000313" key="1">
    <source>
        <dbReference type="EMBL" id="NEH95697.1"/>
    </source>
</evidence>
<proteinExistence type="predicted"/>
<reference evidence="1 2" key="1">
    <citation type="submission" date="2019-12" db="EMBL/GenBank/DDBJ databases">
        <title>Rhizobium genotypes associated with high levels of biological nitrogen fixation by grain legumes in a temperate-maritime cropping system.</title>
        <authorList>
            <person name="Maluk M."/>
            <person name="Francesc Ferrando Molina F."/>
            <person name="Lopez Del Egido L."/>
            <person name="Lafos M."/>
            <person name="Langarica-Fuentes A."/>
            <person name="Gebre Yohannes G."/>
            <person name="Young M.W."/>
            <person name="Martin P."/>
            <person name="Gantlett R."/>
            <person name="Kenicer G."/>
            <person name="Hawes C."/>
            <person name="Begg G.S."/>
            <person name="Quilliam R.S."/>
            <person name="Squire G.R."/>
            <person name="Poole P.S."/>
            <person name="Young P.W."/>
            <person name="Iannetta P.M."/>
            <person name="James E.K."/>
        </authorList>
    </citation>
    <scope>NUCLEOTIDE SEQUENCE [LARGE SCALE GENOMIC DNA]</scope>
    <source>
        <strain evidence="1 2">JHI2449</strain>
    </source>
</reference>
<accession>A0A6N9ZQ97</accession>
<evidence type="ECO:0000313" key="2">
    <source>
        <dbReference type="Proteomes" id="UP000468864"/>
    </source>
</evidence>
<dbReference type="EMBL" id="WUEP01000041">
    <property type="protein sequence ID" value="NEH95697.1"/>
    <property type="molecule type" value="Genomic_DNA"/>
</dbReference>
<sequence length="90" mass="9772">MPDGFASRIAAKINLRIALWAEHGAHAVADDQHSYHQFRIDRGANRAAVGRLQLCVDALKIQVAVDPAKQMVVRSRAGAAPEPPEFPSFA</sequence>